<gene>
    <name evidence="3" type="ORF">NQF89_01360</name>
</gene>
<proteinExistence type="predicted"/>
<reference evidence="3 4" key="1">
    <citation type="submission" date="2022-07" db="EMBL/GenBank/DDBJ databases">
        <title>Bombella genomes.</title>
        <authorList>
            <person name="Harer L."/>
            <person name="Styblova S."/>
            <person name="Ehrmann M."/>
        </authorList>
    </citation>
    <scope>NUCLEOTIDE SEQUENCE [LARGE SCALE GENOMIC DNA]</scope>
    <source>
        <strain evidence="3 4">TMW 2.2556</strain>
    </source>
</reference>
<dbReference type="PANTHER" id="PTHR48090">
    <property type="entry name" value="UNDECAPRENYL-PHOSPHATE 4-DEOXY-4-FORMAMIDO-L-ARABINOSE TRANSFERASE-RELATED"/>
    <property type="match status" value="1"/>
</dbReference>
<feature type="domain" description="Glycosyltransferase 2-like" evidence="2">
    <location>
        <begin position="11"/>
        <end position="162"/>
    </location>
</feature>
<feature type="transmembrane region" description="Helical" evidence="1">
    <location>
        <begin position="231"/>
        <end position="253"/>
    </location>
</feature>
<evidence type="ECO:0000313" key="4">
    <source>
        <dbReference type="Proteomes" id="UP001165575"/>
    </source>
</evidence>
<dbReference type="InterPro" id="IPR050256">
    <property type="entry name" value="Glycosyltransferase_2"/>
</dbReference>
<dbReference type="Gene3D" id="3.90.550.10">
    <property type="entry name" value="Spore Coat Polysaccharide Biosynthesis Protein SpsA, Chain A"/>
    <property type="match status" value="1"/>
</dbReference>
<dbReference type="CDD" id="cd04179">
    <property type="entry name" value="DPM_DPG-synthase_like"/>
    <property type="match status" value="1"/>
</dbReference>
<dbReference type="SUPFAM" id="SSF53448">
    <property type="entry name" value="Nucleotide-diphospho-sugar transferases"/>
    <property type="match status" value="1"/>
</dbReference>
<dbReference type="EMBL" id="JANIDX010000001">
    <property type="protein sequence ID" value="MCX5619076.1"/>
    <property type="molecule type" value="Genomic_DNA"/>
</dbReference>
<dbReference type="RefSeq" id="WP_266137321.1">
    <property type="nucleotide sequence ID" value="NZ_JANIDX010000001.1"/>
</dbReference>
<dbReference type="InterPro" id="IPR001173">
    <property type="entry name" value="Glyco_trans_2-like"/>
</dbReference>
<dbReference type="PANTHER" id="PTHR48090:SF7">
    <property type="entry name" value="RFBJ PROTEIN"/>
    <property type="match status" value="1"/>
</dbReference>
<organism evidence="3 4">
    <name type="scientific">Bombella pollinis</name>
    <dbReference type="NCBI Taxonomy" id="2967337"/>
    <lineage>
        <taxon>Bacteria</taxon>
        <taxon>Pseudomonadati</taxon>
        <taxon>Pseudomonadota</taxon>
        <taxon>Alphaproteobacteria</taxon>
        <taxon>Acetobacterales</taxon>
        <taxon>Acetobacteraceae</taxon>
        <taxon>Bombella</taxon>
    </lineage>
</organism>
<accession>A0ABT3WQH2</accession>
<dbReference type="Proteomes" id="UP001165575">
    <property type="component" value="Unassembled WGS sequence"/>
</dbReference>
<evidence type="ECO:0000313" key="3">
    <source>
        <dbReference type="EMBL" id="MCX5619076.1"/>
    </source>
</evidence>
<comment type="caution">
    <text evidence="3">The sequence shown here is derived from an EMBL/GenBank/DDBJ whole genome shotgun (WGS) entry which is preliminary data.</text>
</comment>
<keyword evidence="1" id="KW-0812">Transmembrane</keyword>
<dbReference type="Pfam" id="PF00535">
    <property type="entry name" value="Glycos_transf_2"/>
    <property type="match status" value="1"/>
</dbReference>
<evidence type="ECO:0000256" key="1">
    <source>
        <dbReference type="SAM" id="Phobius"/>
    </source>
</evidence>
<protein>
    <submittedName>
        <fullName evidence="3">Glycosyltransferase family 2 protein</fullName>
    </submittedName>
</protein>
<dbReference type="InterPro" id="IPR029044">
    <property type="entry name" value="Nucleotide-diphossugar_trans"/>
</dbReference>
<feature type="transmembrane region" description="Helical" evidence="1">
    <location>
        <begin position="265"/>
        <end position="288"/>
    </location>
</feature>
<evidence type="ECO:0000259" key="2">
    <source>
        <dbReference type="Pfam" id="PF00535"/>
    </source>
</evidence>
<sequence length="314" mass="35338">MKSYDDIKIAILIPCYNEEMAIGQVVRSFREVMRDVPIYVYDNNSTDKTIDVARYAGAIVRTETLQGKGHVVRRMFSDIEADFYVLVDGDATYEVEAAPKLLKMAHEQGLDMVNGARVTTQKAAYRRGHVLGNKLLTGLVTLIFGRRLTDMLSGYRVFSKRFVKSFPSLSRGFEIETEFTIHALGLGLPIGEIPTKYVERPQGSVSKLKTYQDGIRILGTIVNIVRLEKPFSLFSIIAFILFVSGISLGWPIISFYLDHGIVPRLPTAILSVSFIILSFLSFVCGLILDTVAIARKEKKYLAYLSYPIKFLEKK</sequence>
<keyword evidence="4" id="KW-1185">Reference proteome</keyword>
<keyword evidence="1" id="KW-1133">Transmembrane helix</keyword>
<keyword evidence="1" id="KW-0472">Membrane</keyword>
<name>A0ABT3WQH2_9PROT</name>